<accession>A0AAE1FF68</accession>
<dbReference type="EMBL" id="JAWQEG010002312">
    <property type="protein sequence ID" value="KAK3872773.1"/>
    <property type="molecule type" value="Genomic_DNA"/>
</dbReference>
<dbReference type="AlphaFoldDB" id="A0AAE1FF68"/>
<protein>
    <submittedName>
        <fullName evidence="2">Uncharacterized protein</fullName>
    </submittedName>
</protein>
<gene>
    <name evidence="2" type="ORF">Pcinc_022168</name>
</gene>
<keyword evidence="3" id="KW-1185">Reference proteome</keyword>
<evidence type="ECO:0000313" key="3">
    <source>
        <dbReference type="Proteomes" id="UP001286313"/>
    </source>
</evidence>
<name>A0AAE1FF68_PETCI</name>
<comment type="caution">
    <text evidence="2">The sequence shown here is derived from an EMBL/GenBank/DDBJ whole genome shotgun (WGS) entry which is preliminary data.</text>
</comment>
<evidence type="ECO:0000256" key="1">
    <source>
        <dbReference type="SAM" id="MobiDB-lite"/>
    </source>
</evidence>
<dbReference type="Pfam" id="PF14990">
    <property type="entry name" value="DUF4516"/>
    <property type="match status" value="1"/>
</dbReference>
<organism evidence="2 3">
    <name type="scientific">Petrolisthes cinctipes</name>
    <name type="common">Flat porcelain crab</name>
    <dbReference type="NCBI Taxonomy" id="88211"/>
    <lineage>
        <taxon>Eukaryota</taxon>
        <taxon>Metazoa</taxon>
        <taxon>Ecdysozoa</taxon>
        <taxon>Arthropoda</taxon>
        <taxon>Crustacea</taxon>
        <taxon>Multicrustacea</taxon>
        <taxon>Malacostraca</taxon>
        <taxon>Eumalacostraca</taxon>
        <taxon>Eucarida</taxon>
        <taxon>Decapoda</taxon>
        <taxon>Pleocyemata</taxon>
        <taxon>Anomura</taxon>
        <taxon>Galatheoidea</taxon>
        <taxon>Porcellanidae</taxon>
        <taxon>Petrolisthes</taxon>
    </lineage>
</organism>
<feature type="region of interest" description="Disordered" evidence="1">
    <location>
        <begin position="49"/>
        <end position="83"/>
    </location>
</feature>
<dbReference type="InterPro" id="IPR027858">
    <property type="entry name" value="BRAWNIN"/>
</dbReference>
<evidence type="ECO:0000313" key="2">
    <source>
        <dbReference type="EMBL" id="KAK3872773.1"/>
    </source>
</evidence>
<dbReference type="GO" id="GO:0034551">
    <property type="term" value="P:mitochondrial respiratory chain complex III assembly"/>
    <property type="evidence" value="ECO:0007669"/>
    <property type="project" value="InterPro"/>
</dbReference>
<reference evidence="2" key="1">
    <citation type="submission" date="2023-10" db="EMBL/GenBank/DDBJ databases">
        <title>Genome assemblies of two species of porcelain crab, Petrolisthes cinctipes and Petrolisthes manimaculis (Anomura: Porcellanidae).</title>
        <authorList>
            <person name="Angst P."/>
        </authorList>
    </citation>
    <scope>NUCLEOTIDE SEQUENCE</scope>
    <source>
        <strain evidence="2">PB745_01</strain>
        <tissue evidence="2">Gill</tissue>
    </source>
</reference>
<feature type="compositionally biased region" description="Basic and acidic residues" evidence="1">
    <location>
        <begin position="49"/>
        <end position="76"/>
    </location>
</feature>
<dbReference type="Proteomes" id="UP001286313">
    <property type="component" value="Unassembled WGS sequence"/>
</dbReference>
<dbReference type="GO" id="GO:0005739">
    <property type="term" value="C:mitochondrion"/>
    <property type="evidence" value="ECO:0007669"/>
    <property type="project" value="GOC"/>
</dbReference>
<proteinExistence type="predicted"/>
<sequence>MPAGVTWGHYLRFSCAAFLSMMAGSQLVHICYNPLEDINTMIEKEKQHLKSEFGTESQKLNDDKPSPGKEVEEQKDQGGGGGS</sequence>